<comment type="function">
    <text evidence="2">Catalyzes the reversible cyclization of carbamoyl aspartate to dihydroorotate.</text>
</comment>
<dbReference type="GO" id="GO:0005737">
    <property type="term" value="C:cytoplasm"/>
    <property type="evidence" value="ECO:0007669"/>
    <property type="project" value="TreeGrafter"/>
</dbReference>
<accession>A0A1M5PA48</accession>
<evidence type="ECO:0000256" key="3">
    <source>
        <dbReference type="ARBA" id="ARBA00010286"/>
    </source>
</evidence>
<dbReference type="SUPFAM" id="SSF51338">
    <property type="entry name" value="Composite domain of metallo-dependent hydrolases"/>
    <property type="match status" value="1"/>
</dbReference>
<keyword evidence="8" id="KW-1185">Reference proteome</keyword>
<dbReference type="PANTHER" id="PTHR43668:SF4">
    <property type="entry name" value="ALLANTOINASE"/>
    <property type="match status" value="1"/>
</dbReference>
<name>A0A1M5PA48_9GAMM</name>
<dbReference type="STRING" id="299255.SAMN02745129_1330"/>
<dbReference type="Pfam" id="PF01979">
    <property type="entry name" value="Amidohydro_1"/>
    <property type="match status" value="1"/>
</dbReference>
<comment type="cofactor">
    <cofactor evidence="1">
        <name>Zn(2+)</name>
        <dbReference type="ChEBI" id="CHEBI:29105"/>
    </cofactor>
</comment>
<dbReference type="NCBIfam" id="NF006688">
    <property type="entry name" value="PRK09236.1"/>
    <property type="match status" value="1"/>
</dbReference>
<evidence type="ECO:0000313" key="7">
    <source>
        <dbReference type="EMBL" id="SHG98123.1"/>
    </source>
</evidence>
<evidence type="ECO:0000256" key="5">
    <source>
        <dbReference type="ARBA" id="ARBA00022801"/>
    </source>
</evidence>
<dbReference type="Gene3D" id="2.30.40.10">
    <property type="entry name" value="Urease, subunit C, domain 1"/>
    <property type="match status" value="1"/>
</dbReference>
<evidence type="ECO:0000256" key="2">
    <source>
        <dbReference type="ARBA" id="ARBA00002368"/>
    </source>
</evidence>
<evidence type="ECO:0000313" key="8">
    <source>
        <dbReference type="Proteomes" id="UP000184268"/>
    </source>
</evidence>
<evidence type="ECO:0000256" key="4">
    <source>
        <dbReference type="ARBA" id="ARBA00022723"/>
    </source>
</evidence>
<dbReference type="Gene3D" id="3.20.20.140">
    <property type="entry name" value="Metal-dependent hydrolases"/>
    <property type="match status" value="1"/>
</dbReference>
<dbReference type="InterPro" id="IPR002195">
    <property type="entry name" value="Dihydroorotase_CS"/>
</dbReference>
<evidence type="ECO:0000259" key="6">
    <source>
        <dbReference type="Pfam" id="PF01979"/>
    </source>
</evidence>
<evidence type="ECO:0000256" key="1">
    <source>
        <dbReference type="ARBA" id="ARBA00001947"/>
    </source>
</evidence>
<dbReference type="InterPro" id="IPR006680">
    <property type="entry name" value="Amidohydro-rel"/>
</dbReference>
<dbReference type="GO" id="GO:0006145">
    <property type="term" value="P:purine nucleobase catabolic process"/>
    <property type="evidence" value="ECO:0007669"/>
    <property type="project" value="TreeGrafter"/>
</dbReference>
<proteinExistence type="inferred from homology"/>
<dbReference type="GO" id="GO:0046872">
    <property type="term" value="F:metal ion binding"/>
    <property type="evidence" value="ECO:0007669"/>
    <property type="project" value="UniProtKB-KW"/>
</dbReference>
<comment type="similarity">
    <text evidence="3">Belongs to the metallo-dependent hydrolases superfamily. DHOase family. Class I DHOase subfamily.</text>
</comment>
<dbReference type="CDD" id="cd01318">
    <property type="entry name" value="DHOase_IIb"/>
    <property type="match status" value="1"/>
</dbReference>
<dbReference type="Proteomes" id="UP000184268">
    <property type="component" value="Unassembled WGS sequence"/>
</dbReference>
<gene>
    <name evidence="7" type="ORF">SAMN02745129_1330</name>
</gene>
<dbReference type="GO" id="GO:0004038">
    <property type="term" value="F:allantoinase activity"/>
    <property type="evidence" value="ECO:0007669"/>
    <property type="project" value="TreeGrafter"/>
</dbReference>
<reference evidence="7 8" key="1">
    <citation type="submission" date="2016-11" db="EMBL/GenBank/DDBJ databases">
        <authorList>
            <person name="Jaros S."/>
            <person name="Januszkiewicz K."/>
            <person name="Wedrychowicz H."/>
        </authorList>
    </citation>
    <scope>NUCLEOTIDE SEQUENCE [LARGE SCALE GENOMIC DNA]</scope>
    <source>
        <strain evidence="7 8">DSM 16917</strain>
    </source>
</reference>
<dbReference type="PROSITE" id="PS00483">
    <property type="entry name" value="DIHYDROOROTASE_2"/>
    <property type="match status" value="1"/>
</dbReference>
<dbReference type="NCBIfam" id="TIGR00857">
    <property type="entry name" value="pyrC_multi"/>
    <property type="match status" value="1"/>
</dbReference>
<dbReference type="InterPro" id="IPR050138">
    <property type="entry name" value="DHOase/Allantoinase_Hydrolase"/>
</dbReference>
<dbReference type="SUPFAM" id="SSF51556">
    <property type="entry name" value="Metallo-dependent hydrolases"/>
    <property type="match status" value="1"/>
</dbReference>
<feature type="domain" description="Amidohydrolase-related" evidence="6">
    <location>
        <begin position="75"/>
        <end position="450"/>
    </location>
</feature>
<dbReference type="InterPro" id="IPR011059">
    <property type="entry name" value="Metal-dep_hydrolase_composite"/>
</dbReference>
<dbReference type="EMBL" id="FQXG01000001">
    <property type="protein sequence ID" value="SHG98123.1"/>
    <property type="molecule type" value="Genomic_DNA"/>
</dbReference>
<organism evidence="7 8">
    <name type="scientific">Ferrimonas marina</name>
    <dbReference type="NCBI Taxonomy" id="299255"/>
    <lineage>
        <taxon>Bacteria</taxon>
        <taxon>Pseudomonadati</taxon>
        <taxon>Pseudomonadota</taxon>
        <taxon>Gammaproteobacteria</taxon>
        <taxon>Alteromonadales</taxon>
        <taxon>Ferrimonadaceae</taxon>
        <taxon>Ferrimonas</taxon>
    </lineage>
</organism>
<dbReference type="AlphaFoldDB" id="A0A1M5PA48"/>
<dbReference type="PANTHER" id="PTHR43668">
    <property type="entry name" value="ALLANTOINASE"/>
    <property type="match status" value="1"/>
</dbReference>
<keyword evidence="5" id="KW-0378">Hydrolase</keyword>
<sequence length="471" mass="51402">MGMGSQKVYYKHRPIPYHKTKTPMTTTLISNAEILNEGIRQQGDLLIKNGRIEQIGGQITAPADAKVVDAQGKLLIPGMIDDQVHFREPGLTAKGSMATESRAAVAGGITSFMEMPNVNPQTTNIEALEAKFARAAEVSVANHSFYLGATNDNLDVIKSMDPSAACGIKIFMGASTGNMLVDNPETLAGIFANAPVPIATHCEDTPMIAANEAAARAKYGEAVPMHLHGEIRSREACIKSTKLAIELARKHGARLHVLHISTADELALFEPSKSLASLKDANITAEACVHHLYYSDEDYARLGAQIKCNPSIKTEQDRLAILDAVRRDVIDIIATDHAPHTWEEKQGTYFNAPSGVPLVQHALLSLFEHYHAGALSLETIVQKTSHAVAERFNLKERGYLREGYHADLALVDLNAPYTVSKDNLLYKCQWSPWEGQTLRSTIAGTWVGGHHVFDGQNASQQPVGQRLSFNR</sequence>
<keyword evidence="4" id="KW-0479">Metal-binding</keyword>
<dbReference type="InterPro" id="IPR032466">
    <property type="entry name" value="Metal_Hydrolase"/>
</dbReference>
<protein>
    <submittedName>
        <fullName evidence="7">Dihydroorotase</fullName>
    </submittedName>
</protein>